<evidence type="ECO:0000256" key="2">
    <source>
        <dbReference type="ARBA" id="ARBA00004922"/>
    </source>
</evidence>
<dbReference type="GeneID" id="2899890"/>
<keyword evidence="10" id="KW-0472">Membrane</keyword>
<dbReference type="GO" id="GO:0000033">
    <property type="term" value="F:alpha-1,3-mannosyltransferase activity"/>
    <property type="evidence" value="ECO:0007669"/>
    <property type="project" value="TreeGrafter"/>
</dbReference>
<comment type="similarity">
    <text evidence="3">Belongs to the MNN1/MNT family.</text>
</comment>
<evidence type="ECO:0000313" key="12">
    <source>
        <dbReference type="EMBL" id="CAG84434.2"/>
    </source>
</evidence>
<dbReference type="InterPro" id="IPR029044">
    <property type="entry name" value="Nucleotide-diphossugar_trans"/>
</dbReference>
<reference evidence="12 13" key="1">
    <citation type="journal article" date="2004" name="Nature">
        <title>Genome evolution in yeasts.</title>
        <authorList>
            <consortium name="Genolevures"/>
            <person name="Dujon B."/>
            <person name="Sherman D."/>
            <person name="Fischer G."/>
            <person name="Durrens P."/>
            <person name="Casaregola S."/>
            <person name="Lafontaine I."/>
            <person name="de Montigny J."/>
            <person name="Marck C."/>
            <person name="Neuveglise C."/>
            <person name="Talla E."/>
            <person name="Goffard N."/>
            <person name="Frangeul L."/>
            <person name="Aigle M."/>
            <person name="Anthouard V."/>
            <person name="Babour A."/>
            <person name="Barbe V."/>
            <person name="Barnay S."/>
            <person name="Blanchin S."/>
            <person name="Beckerich J.M."/>
            <person name="Beyne E."/>
            <person name="Bleykasten C."/>
            <person name="Boisrame A."/>
            <person name="Boyer J."/>
            <person name="Cattolico L."/>
            <person name="Confanioleri F."/>
            <person name="de Daruvar A."/>
            <person name="Despons L."/>
            <person name="Fabre E."/>
            <person name="Fairhead C."/>
            <person name="Ferry-Dumazet H."/>
            <person name="Groppi A."/>
            <person name="Hantraye F."/>
            <person name="Hennequin C."/>
            <person name="Jauniaux N."/>
            <person name="Joyet P."/>
            <person name="Kachouri R."/>
            <person name="Kerrest A."/>
            <person name="Koszul R."/>
            <person name="Lemaire M."/>
            <person name="Lesur I."/>
            <person name="Ma L."/>
            <person name="Muller H."/>
            <person name="Nicaud J.M."/>
            <person name="Nikolski M."/>
            <person name="Oztas S."/>
            <person name="Ozier-Kalogeropoulos O."/>
            <person name="Pellenz S."/>
            <person name="Potier S."/>
            <person name="Richard G.F."/>
            <person name="Straub M.L."/>
            <person name="Suleau A."/>
            <person name="Swennene D."/>
            <person name="Tekaia F."/>
            <person name="Wesolowski-Louvel M."/>
            <person name="Westhof E."/>
            <person name="Wirth B."/>
            <person name="Zeniou-Meyer M."/>
            <person name="Zivanovic I."/>
            <person name="Bolotin-Fukuhara M."/>
            <person name="Thierry A."/>
            <person name="Bouchier C."/>
            <person name="Caudron B."/>
            <person name="Scarpelli C."/>
            <person name="Gaillardin C."/>
            <person name="Weissenbach J."/>
            <person name="Wincker P."/>
            <person name="Souciet J.L."/>
        </authorList>
    </citation>
    <scope>NUCLEOTIDE SEQUENCE [LARGE SCALE GENOMIC DNA]</scope>
    <source>
        <strain evidence="13">ATCC 36239 / CBS 767 / BCRC 21394 / JCM 1990 / NBRC 0083 / IGC 2968</strain>
    </source>
</reference>
<organism evidence="12 13">
    <name type="scientific">Debaryomyces hansenii (strain ATCC 36239 / CBS 767 / BCRC 21394 / JCM 1990 / NBRC 0083 / IGC 2968)</name>
    <name type="common">Yeast</name>
    <name type="synonym">Torulaspora hansenii</name>
    <dbReference type="NCBI Taxonomy" id="284592"/>
    <lineage>
        <taxon>Eukaryota</taxon>
        <taxon>Fungi</taxon>
        <taxon>Dikarya</taxon>
        <taxon>Ascomycota</taxon>
        <taxon>Saccharomycotina</taxon>
        <taxon>Pichiomycetes</taxon>
        <taxon>Debaryomycetaceae</taxon>
        <taxon>Debaryomyces</taxon>
    </lineage>
</organism>
<dbReference type="Proteomes" id="UP000000599">
    <property type="component" value="Chromosome A"/>
</dbReference>
<evidence type="ECO:0000256" key="1">
    <source>
        <dbReference type="ARBA" id="ARBA00004323"/>
    </source>
</evidence>
<evidence type="ECO:0000256" key="4">
    <source>
        <dbReference type="ARBA" id="ARBA00022676"/>
    </source>
</evidence>
<evidence type="ECO:0000256" key="7">
    <source>
        <dbReference type="ARBA" id="ARBA00022968"/>
    </source>
</evidence>
<evidence type="ECO:0000256" key="8">
    <source>
        <dbReference type="ARBA" id="ARBA00022989"/>
    </source>
</evidence>
<dbReference type="PANTHER" id="PTHR31392">
    <property type="entry name" value="ALPHA-1,3-MANNOSYLTRANSFERASE MNN1-RELATED"/>
    <property type="match status" value="1"/>
</dbReference>
<comment type="subcellular location">
    <subcellularLocation>
        <location evidence="1">Golgi apparatus membrane</location>
        <topology evidence="1">Single-pass type II membrane protein</topology>
    </subcellularLocation>
</comment>
<evidence type="ECO:0000256" key="5">
    <source>
        <dbReference type="ARBA" id="ARBA00022679"/>
    </source>
</evidence>
<evidence type="ECO:0000256" key="11">
    <source>
        <dbReference type="ARBA" id="ARBA00023180"/>
    </source>
</evidence>
<dbReference type="UniPathway" id="UPA00378"/>
<dbReference type="GO" id="GO:0000139">
    <property type="term" value="C:Golgi membrane"/>
    <property type="evidence" value="ECO:0007669"/>
    <property type="project" value="UniProtKB-SubCell"/>
</dbReference>
<evidence type="ECO:0000256" key="3">
    <source>
        <dbReference type="ARBA" id="ARBA00009105"/>
    </source>
</evidence>
<evidence type="ECO:0000313" key="13">
    <source>
        <dbReference type="Proteomes" id="UP000000599"/>
    </source>
</evidence>
<dbReference type="OrthoDB" id="430354at2759"/>
<keyword evidence="7" id="KW-0735">Signal-anchor</keyword>
<dbReference type="STRING" id="284592.Q6BZ87"/>
<dbReference type="KEGG" id="dha:DEHA2A03190g"/>
<dbReference type="FunCoup" id="Q6BZ87">
    <property type="interactions" value="51"/>
</dbReference>
<dbReference type="GO" id="GO:0006493">
    <property type="term" value="P:protein O-linked glycosylation"/>
    <property type="evidence" value="ECO:0007669"/>
    <property type="project" value="TreeGrafter"/>
</dbReference>
<dbReference type="HOGENOM" id="CLU_015387_0_0_1"/>
<protein>
    <submittedName>
        <fullName evidence="12">DEHA2A03190p</fullName>
    </submittedName>
</protein>
<keyword evidence="13" id="KW-1185">Reference proteome</keyword>
<dbReference type="Pfam" id="PF11051">
    <property type="entry name" value="Mannosyl_trans3"/>
    <property type="match status" value="1"/>
</dbReference>
<keyword evidence="6" id="KW-0812">Transmembrane</keyword>
<dbReference type="InterPro" id="IPR022751">
    <property type="entry name" value="Alpha_mannosyltransferase"/>
</dbReference>
<keyword evidence="4" id="KW-0328">Glycosyltransferase</keyword>
<keyword evidence="5" id="KW-0808">Transferase</keyword>
<dbReference type="RefSeq" id="XP_456482.2">
    <property type="nucleotide sequence ID" value="XM_456482.1"/>
</dbReference>
<keyword evidence="11" id="KW-0325">Glycoprotein</keyword>
<evidence type="ECO:0000256" key="9">
    <source>
        <dbReference type="ARBA" id="ARBA00023034"/>
    </source>
</evidence>
<evidence type="ECO:0000256" key="10">
    <source>
        <dbReference type="ARBA" id="ARBA00023136"/>
    </source>
</evidence>
<keyword evidence="9" id="KW-0333">Golgi apparatus</keyword>
<keyword evidence="8" id="KW-1133">Transmembrane helix</keyword>
<dbReference type="CAZy" id="GT71">
    <property type="family name" value="Glycosyltransferase Family 71"/>
</dbReference>
<dbReference type="OMA" id="IWGDKEM"/>
<name>Q6BZ87_DEBHA</name>
<comment type="pathway">
    <text evidence="2">Protein modification; protein glycosylation.</text>
</comment>
<accession>Q6BZ87</accession>
<dbReference type="PANTHER" id="PTHR31392:SF1">
    <property type="entry name" value="ALPHA-1,3-MANNOSYLTRANSFERASE MNN1-RELATED"/>
    <property type="match status" value="1"/>
</dbReference>
<dbReference type="GO" id="GO:0046354">
    <property type="term" value="P:mannan biosynthetic process"/>
    <property type="evidence" value="ECO:0007669"/>
    <property type="project" value="UniProtKB-ARBA"/>
</dbReference>
<dbReference type="SUPFAM" id="SSF53448">
    <property type="entry name" value="Nucleotide-diphospho-sugar transferases"/>
    <property type="match status" value="1"/>
</dbReference>
<gene>
    <name evidence="12" type="ordered locus">DEHA2A03190g</name>
</gene>
<dbReference type="EMBL" id="CR382133">
    <property type="protein sequence ID" value="CAG84434.2"/>
    <property type="molecule type" value="Genomic_DNA"/>
</dbReference>
<dbReference type="eggNOG" id="ENOG502RZ48">
    <property type="taxonomic scope" value="Eukaryota"/>
</dbReference>
<dbReference type="InParanoid" id="Q6BZ87"/>
<dbReference type="VEuPathDB" id="FungiDB:DEHA2A03190g"/>
<evidence type="ECO:0000256" key="6">
    <source>
        <dbReference type="ARBA" id="ARBA00022692"/>
    </source>
</evidence>
<dbReference type="AlphaFoldDB" id="Q6BZ87"/>
<proteinExistence type="inferred from homology"/>
<sequence>MRFSIKRLSTYITTIFGLLFIYLFVNFSNFRIRYSDYMIHYSLTKENFKQSDDITRNSIHYTNYEFSLMEEFSKMHDPATFKKNGLSERCGVFFDFFDKKDKDWKLRTFDDATFDKNIVHKNSYFKDELNKLYKTKKNSADPHPDIVTRKENVTINNMFLKRVRETKITENLMADSTTLLRIYGQCFINGPNVGHNEELQETFNRYSRKMFPFFTNKLPVFEGINDEIIEKSFPNMQNGYNGENYEFDGKNVVDFIKRSSNGKGIVISASSSHVKDLVKLIQLLRAMNNEFPIQIVYKGDLNNRAKSNIINAATGEFKDIIDPKNKASSHPESIEASILNNTEKYGSKFPKQDLWFVNIRETIKRNYKYSFPGYTNKILALLFTSFKEVILMDADTIPLVPLQDFFETQEYKETSTMFFKDRSLRDLNDYLETNYFTKLCPTSVNSMDSLFDVKPITNHTLSNPYMTGYRHYQEAGVVMIDKSKHFLGILMMFPLAVWKEPVRSSIWGEKEMYWLGMSIAGDENYQFNKYSAASIGEIVTNPKHKHYPDSDASEICSSHPGHVDKYGRLLWINSGFKYCKKNTHFRDRNKFPFETFLVEEIANLYDSPLKIKHGIVPPDLPILRRPGSPFELRNENLIKDDWKERTKDMDELSDEESIKHKQKEKVNPQKGWNKNSICSSYQYCAYDIIDSHPHNDGSVEKGHKFVFDDELVSEYDYLGSIWINGRTKSSV</sequence>